<feature type="domain" description="C2H2-type" evidence="4">
    <location>
        <begin position="290"/>
        <end position="312"/>
    </location>
</feature>
<dbReference type="InterPro" id="IPR036236">
    <property type="entry name" value="Znf_C2H2_sf"/>
</dbReference>
<dbReference type="GO" id="GO:0003676">
    <property type="term" value="F:nucleic acid binding"/>
    <property type="evidence" value="ECO:0007669"/>
    <property type="project" value="InterPro"/>
</dbReference>
<organism evidence="5 6">
    <name type="scientific">Triplophysa tibetana</name>
    <dbReference type="NCBI Taxonomy" id="1572043"/>
    <lineage>
        <taxon>Eukaryota</taxon>
        <taxon>Metazoa</taxon>
        <taxon>Chordata</taxon>
        <taxon>Craniata</taxon>
        <taxon>Vertebrata</taxon>
        <taxon>Euteleostomi</taxon>
        <taxon>Actinopterygii</taxon>
        <taxon>Neopterygii</taxon>
        <taxon>Teleostei</taxon>
        <taxon>Ostariophysi</taxon>
        <taxon>Cypriniformes</taxon>
        <taxon>Nemacheilidae</taxon>
        <taxon>Triplophysa</taxon>
    </lineage>
</organism>
<evidence type="ECO:0000259" key="4">
    <source>
        <dbReference type="PROSITE" id="PS00028"/>
    </source>
</evidence>
<dbReference type="InterPro" id="IPR013087">
    <property type="entry name" value="Znf_C2H2_type"/>
</dbReference>
<feature type="region of interest" description="Disordered" evidence="3">
    <location>
        <begin position="185"/>
        <end position="206"/>
    </location>
</feature>
<keyword evidence="6" id="KW-1185">Reference proteome</keyword>
<feature type="compositionally biased region" description="Basic and acidic residues" evidence="3">
    <location>
        <begin position="506"/>
        <end position="524"/>
    </location>
</feature>
<feature type="compositionally biased region" description="Basic and acidic residues" evidence="3">
    <location>
        <begin position="438"/>
        <end position="477"/>
    </location>
</feature>
<evidence type="ECO:0000256" key="1">
    <source>
        <dbReference type="ARBA" id="ARBA00023054"/>
    </source>
</evidence>
<feature type="domain" description="C2H2-type" evidence="4">
    <location>
        <begin position="158"/>
        <end position="180"/>
    </location>
</feature>
<dbReference type="PROSITE" id="PS00028">
    <property type="entry name" value="ZINC_FINGER_C2H2_1"/>
    <property type="match status" value="2"/>
</dbReference>
<feature type="region of interest" description="Disordered" evidence="3">
    <location>
        <begin position="47"/>
        <end position="66"/>
    </location>
</feature>
<evidence type="ECO:0000313" key="5">
    <source>
        <dbReference type="EMBL" id="KAA0719845.1"/>
    </source>
</evidence>
<reference evidence="5 6" key="1">
    <citation type="journal article" date="2019" name="Mol. Ecol. Resour.">
        <title>Chromosome-level genome assembly of Triplophysa tibetana, a fish adapted to the harsh high-altitude environment of the Tibetan Plateau.</title>
        <authorList>
            <person name="Yang X."/>
            <person name="Liu H."/>
            <person name="Ma Z."/>
            <person name="Zou Y."/>
            <person name="Zou M."/>
            <person name="Mao Y."/>
            <person name="Li X."/>
            <person name="Wang H."/>
            <person name="Chen T."/>
            <person name="Wang W."/>
            <person name="Yang R."/>
        </authorList>
    </citation>
    <scope>NUCLEOTIDE SEQUENCE [LARGE SCALE GENOMIC DNA]</scope>
    <source>
        <strain evidence="5">TTIB1903HZAU</strain>
        <tissue evidence="5">Muscle</tissue>
    </source>
</reference>
<dbReference type="PANTHER" id="PTHR46742:SF3">
    <property type="entry name" value="LYSINE-RICH COILED-COIL PROTEIN 1"/>
    <property type="match status" value="1"/>
</dbReference>
<proteinExistence type="predicted"/>
<dbReference type="InterPro" id="IPR003604">
    <property type="entry name" value="Matrin/U1-like-C_Znf_C2H2"/>
</dbReference>
<dbReference type="Pfam" id="PF12874">
    <property type="entry name" value="zf-met"/>
    <property type="match status" value="4"/>
</dbReference>
<name>A0A5A9PDT7_9TELE</name>
<dbReference type="PANTHER" id="PTHR46742">
    <property type="entry name" value="LYSINE-RICH COILED-COIL PROTEIN 1"/>
    <property type="match status" value="1"/>
</dbReference>
<dbReference type="AlphaFoldDB" id="A0A5A9PDT7"/>
<feature type="region of interest" description="Disordered" evidence="3">
    <location>
        <begin position="386"/>
        <end position="571"/>
    </location>
</feature>
<feature type="compositionally biased region" description="Polar residues" evidence="3">
    <location>
        <begin position="186"/>
        <end position="201"/>
    </location>
</feature>
<gene>
    <name evidence="5" type="ORF">E1301_Tti011728</name>
</gene>
<feature type="compositionally biased region" description="Basic and acidic residues" evidence="3">
    <location>
        <begin position="539"/>
        <end position="548"/>
    </location>
</feature>
<feature type="compositionally biased region" description="Basic residues" evidence="3">
    <location>
        <begin position="421"/>
        <end position="437"/>
    </location>
</feature>
<dbReference type="GO" id="GO:0008270">
    <property type="term" value="F:zinc ion binding"/>
    <property type="evidence" value="ECO:0007669"/>
    <property type="project" value="InterPro"/>
</dbReference>
<feature type="compositionally biased region" description="Low complexity" evidence="3">
    <location>
        <begin position="392"/>
        <end position="418"/>
    </location>
</feature>
<dbReference type="Proteomes" id="UP000324632">
    <property type="component" value="Chromosome 6"/>
</dbReference>
<accession>A0A5A9PDT7</accession>
<evidence type="ECO:0000256" key="2">
    <source>
        <dbReference type="ARBA" id="ARBA00040329"/>
    </source>
</evidence>
<evidence type="ECO:0000313" key="6">
    <source>
        <dbReference type="Proteomes" id="UP000324632"/>
    </source>
</evidence>
<protein>
    <recommendedName>
        <fullName evidence="2">Lysine-rich coiled-coil protein 1</fullName>
    </recommendedName>
</protein>
<feature type="compositionally biased region" description="Basic residues" evidence="3">
    <location>
        <begin position="494"/>
        <end position="505"/>
    </location>
</feature>
<keyword evidence="1" id="KW-0175">Coiled coil</keyword>
<comment type="caution">
    <text evidence="5">The sequence shown here is derived from an EMBL/GenBank/DDBJ whole genome shotgun (WGS) entry which is preliminary data.</text>
</comment>
<feature type="compositionally biased region" description="Basic and acidic residues" evidence="3">
    <location>
        <begin position="557"/>
        <end position="571"/>
    </location>
</feature>
<dbReference type="SMART" id="SM00355">
    <property type="entry name" value="ZnF_C2H2"/>
    <property type="match status" value="4"/>
</dbReference>
<sequence length="583" mass="66750">MIEDERNPMSVRVYGHICLAPYGEEEALSRILAHFVKKMSELEASVSSSPQCAETDINKNTGDINPETVQNTISNNSQVEEALQDDSDPLKDLLTDKFCHVCEATLLYESQRVSHYEGKKHAQRVKLHLQNKNGERNQQSEECKGSLGGVSSNPDKFCELCNMVFSSPTVAKSHYEGKVHAKNVRKASTNAPPHGTSTPVLGSTVPPVRPAEVAVQKQTSQEPNDTSGLGEQEVNLDDPNKYCALCKAIFNNPVVAQQHYGGRKHQRNQTRQQMMDELGDQSEHASALTCPICCLTFSSIEMYQAHMQGNKHIVKEKKVIELCQSQKKVYDSYQDELADYIQPHWPPQFPYPGNHFGFRMRGPVPHCPPEYMPHPCPPFKPVKLLKRRRSPDSYSSSASSDSSSSYTSSSSSSDSSSSYERRRKRRRQRKMRMQGKMRHQEEECDMDRRGREEEKPGERKMKGDRRGSLERVEDRKWKAGRKKQRSSSEDEQSRRKRRQSKKNRRRGDQAKSQKEEGLMVRGEEEVTNEEAQGEMNENVDERTDMKDGKQKHKKDKKVKEKVNQEDNRTEEERLWDETILGVF</sequence>
<dbReference type="SUPFAM" id="SSF57667">
    <property type="entry name" value="beta-beta-alpha zinc fingers"/>
    <property type="match status" value="4"/>
</dbReference>
<dbReference type="EMBL" id="SOYY01000006">
    <property type="protein sequence ID" value="KAA0719845.1"/>
    <property type="molecule type" value="Genomic_DNA"/>
</dbReference>
<dbReference type="SMART" id="SM00451">
    <property type="entry name" value="ZnF_U1"/>
    <property type="match status" value="4"/>
</dbReference>
<evidence type="ECO:0000256" key="3">
    <source>
        <dbReference type="SAM" id="MobiDB-lite"/>
    </source>
</evidence>
<dbReference type="Gene3D" id="3.30.160.60">
    <property type="entry name" value="Classic Zinc Finger"/>
    <property type="match status" value="4"/>
</dbReference>